<proteinExistence type="predicted"/>
<comment type="caution">
    <text evidence="1">The sequence shown here is derived from an EMBL/GenBank/DDBJ whole genome shotgun (WGS) entry which is preliminary data.</text>
</comment>
<keyword evidence="2" id="KW-1185">Reference proteome</keyword>
<evidence type="ECO:0000313" key="2">
    <source>
        <dbReference type="Proteomes" id="UP001066276"/>
    </source>
</evidence>
<sequence>THQSPEEQHMLCTRIYLMLKMRVTISLDSMSATDILLYYTTMQTEHSKKWTQRRKRNSSSFSRKSMASTRTRPNEILDYFYSCSSNKDSCFPILPRLYLSFVIGCNYILLTPVQADYLVYIYLLNFFSGTCRAYSVVSASFSFLKINMEAN</sequence>
<accession>A0AAV7R972</accession>
<evidence type="ECO:0000313" key="1">
    <source>
        <dbReference type="EMBL" id="KAJ1149307.1"/>
    </source>
</evidence>
<organism evidence="1 2">
    <name type="scientific">Pleurodeles waltl</name>
    <name type="common">Iberian ribbed newt</name>
    <dbReference type="NCBI Taxonomy" id="8319"/>
    <lineage>
        <taxon>Eukaryota</taxon>
        <taxon>Metazoa</taxon>
        <taxon>Chordata</taxon>
        <taxon>Craniata</taxon>
        <taxon>Vertebrata</taxon>
        <taxon>Euteleostomi</taxon>
        <taxon>Amphibia</taxon>
        <taxon>Batrachia</taxon>
        <taxon>Caudata</taxon>
        <taxon>Salamandroidea</taxon>
        <taxon>Salamandridae</taxon>
        <taxon>Pleurodelinae</taxon>
        <taxon>Pleurodeles</taxon>
    </lineage>
</organism>
<dbReference type="Proteomes" id="UP001066276">
    <property type="component" value="Chromosome 5"/>
</dbReference>
<dbReference type="EMBL" id="JANPWB010000009">
    <property type="protein sequence ID" value="KAJ1149307.1"/>
    <property type="molecule type" value="Genomic_DNA"/>
</dbReference>
<feature type="non-terminal residue" evidence="1">
    <location>
        <position position="1"/>
    </location>
</feature>
<protein>
    <submittedName>
        <fullName evidence="1">Uncharacterized protein</fullName>
    </submittedName>
</protein>
<reference evidence="1" key="1">
    <citation type="journal article" date="2022" name="bioRxiv">
        <title>Sequencing and chromosome-scale assembly of the giantPleurodeles waltlgenome.</title>
        <authorList>
            <person name="Brown T."/>
            <person name="Elewa A."/>
            <person name="Iarovenko S."/>
            <person name="Subramanian E."/>
            <person name="Araus A.J."/>
            <person name="Petzold A."/>
            <person name="Susuki M."/>
            <person name="Suzuki K.-i.T."/>
            <person name="Hayashi T."/>
            <person name="Toyoda A."/>
            <person name="Oliveira C."/>
            <person name="Osipova E."/>
            <person name="Leigh N.D."/>
            <person name="Simon A."/>
            <person name="Yun M.H."/>
        </authorList>
    </citation>
    <scope>NUCLEOTIDE SEQUENCE</scope>
    <source>
        <strain evidence="1">20211129_DDA</strain>
        <tissue evidence="1">Liver</tissue>
    </source>
</reference>
<feature type="non-terminal residue" evidence="1">
    <location>
        <position position="151"/>
    </location>
</feature>
<dbReference type="AlphaFoldDB" id="A0AAV7R972"/>
<name>A0AAV7R972_PLEWA</name>
<gene>
    <name evidence="1" type="ORF">NDU88_002117</name>
</gene>